<dbReference type="EMBL" id="OZ019894">
    <property type="protein sequence ID" value="CAK9217117.1"/>
    <property type="molecule type" value="Genomic_DNA"/>
</dbReference>
<dbReference type="Proteomes" id="UP001497512">
    <property type="component" value="Chromosome 2"/>
</dbReference>
<evidence type="ECO:0000256" key="1">
    <source>
        <dbReference type="SAM" id="MobiDB-lite"/>
    </source>
</evidence>
<name>A0ABP0UBG0_9BRYO</name>
<evidence type="ECO:0000313" key="2">
    <source>
        <dbReference type="EMBL" id="CAK9217117.1"/>
    </source>
</evidence>
<keyword evidence="3" id="KW-1185">Reference proteome</keyword>
<proteinExistence type="predicted"/>
<accession>A0ABP0UBG0</accession>
<organism evidence="2 3">
    <name type="scientific">Sphagnum troendelagicum</name>
    <dbReference type="NCBI Taxonomy" id="128251"/>
    <lineage>
        <taxon>Eukaryota</taxon>
        <taxon>Viridiplantae</taxon>
        <taxon>Streptophyta</taxon>
        <taxon>Embryophyta</taxon>
        <taxon>Bryophyta</taxon>
        <taxon>Sphagnophytina</taxon>
        <taxon>Sphagnopsida</taxon>
        <taxon>Sphagnales</taxon>
        <taxon>Sphagnaceae</taxon>
        <taxon>Sphagnum</taxon>
    </lineage>
</organism>
<protein>
    <submittedName>
        <fullName evidence="2">Uncharacterized protein</fullName>
    </submittedName>
</protein>
<reference evidence="2" key="1">
    <citation type="submission" date="2024-02" db="EMBL/GenBank/DDBJ databases">
        <authorList>
            <consortium name="ELIXIR-Norway"/>
            <consortium name="Elixir Norway"/>
        </authorList>
    </citation>
    <scope>NUCLEOTIDE SEQUENCE</scope>
</reference>
<sequence>MAAETQQAENPWNGDCELLKHLLMHPWSGNSLAMDDDAREAERSFRHHHHRGAPTPQRQVRFRPLPARSALRFLGSTCPS</sequence>
<feature type="region of interest" description="Disordered" evidence="1">
    <location>
        <begin position="29"/>
        <end position="64"/>
    </location>
</feature>
<gene>
    <name evidence="2" type="ORF">CSSPTR1EN2_LOCUS13810</name>
</gene>
<evidence type="ECO:0000313" key="3">
    <source>
        <dbReference type="Proteomes" id="UP001497512"/>
    </source>
</evidence>